<dbReference type="Proteomes" id="UP001553031">
    <property type="component" value="Unassembled WGS sequence"/>
</dbReference>
<dbReference type="Pfam" id="PF09723">
    <property type="entry name" value="Zn_ribbon_8"/>
    <property type="match status" value="1"/>
</dbReference>
<dbReference type="InterPro" id="IPR013429">
    <property type="entry name" value="Regulatory_FmdB_Zinc_ribbon"/>
</dbReference>
<evidence type="ECO:0000259" key="2">
    <source>
        <dbReference type="SMART" id="SM00834"/>
    </source>
</evidence>
<dbReference type="EMBL" id="JBFBLL010000004">
    <property type="protein sequence ID" value="MEV8158069.1"/>
    <property type="molecule type" value="Genomic_DNA"/>
</dbReference>
<name>A0ABV3KCH9_9MICC</name>
<proteinExistence type="predicted"/>
<sequence length="116" mass="11279">MPVYAYACKDCGHAFDIRQSFTDDALTVCPECGGHLRKKFNSVGVVFKGSGFYHNDSRADAGKNGGSSSGASSGGSASSGSAVSDAAKNSGTSGGSASSSSSSASSTGSGRSTSGS</sequence>
<evidence type="ECO:0000313" key="4">
    <source>
        <dbReference type="Proteomes" id="UP001553031"/>
    </source>
</evidence>
<keyword evidence="4" id="KW-1185">Reference proteome</keyword>
<organism evidence="3 4">
    <name type="scientific">Kocuria salsicia</name>
    <dbReference type="NCBI Taxonomy" id="664639"/>
    <lineage>
        <taxon>Bacteria</taxon>
        <taxon>Bacillati</taxon>
        <taxon>Actinomycetota</taxon>
        <taxon>Actinomycetes</taxon>
        <taxon>Micrococcales</taxon>
        <taxon>Micrococcaceae</taxon>
        <taxon>Kocuria</taxon>
    </lineage>
</organism>
<evidence type="ECO:0000256" key="1">
    <source>
        <dbReference type="SAM" id="MobiDB-lite"/>
    </source>
</evidence>
<dbReference type="NCBIfam" id="TIGR02605">
    <property type="entry name" value="CxxC_CxxC_SSSS"/>
    <property type="match status" value="1"/>
</dbReference>
<dbReference type="PANTHER" id="PTHR34404:SF2">
    <property type="entry name" value="CONSERVED SERINE RICH PROTEIN"/>
    <property type="match status" value="1"/>
</dbReference>
<feature type="region of interest" description="Disordered" evidence="1">
    <location>
        <begin position="58"/>
        <end position="116"/>
    </location>
</feature>
<protein>
    <submittedName>
        <fullName evidence="3">FmdB family zinc ribbon protein</fullName>
    </submittedName>
</protein>
<accession>A0ABV3KCH9</accession>
<dbReference type="PANTHER" id="PTHR34404">
    <property type="entry name" value="REGULATORY PROTEIN, FMDB FAMILY"/>
    <property type="match status" value="1"/>
</dbReference>
<evidence type="ECO:0000313" key="3">
    <source>
        <dbReference type="EMBL" id="MEV8158069.1"/>
    </source>
</evidence>
<dbReference type="RefSeq" id="WP_363784690.1">
    <property type="nucleotide sequence ID" value="NZ_JBFBLL010000004.1"/>
</dbReference>
<dbReference type="SMART" id="SM00834">
    <property type="entry name" value="CxxC_CXXC_SSSS"/>
    <property type="match status" value="1"/>
</dbReference>
<reference evidence="3 4" key="1">
    <citation type="submission" date="2024-06" db="EMBL/GenBank/DDBJ databases">
        <title>The Natural Products Discovery Center: Release of the First 8490 Sequenced Strains for Exploring Actinobacteria Biosynthetic Diversity.</title>
        <authorList>
            <person name="Kalkreuter E."/>
            <person name="Kautsar S.A."/>
            <person name="Yang D."/>
            <person name="Bader C.D."/>
            <person name="Teijaro C.N."/>
            <person name="Fluegel L."/>
            <person name="Davis C.M."/>
            <person name="Simpson J.R."/>
            <person name="Lauterbach L."/>
            <person name="Steele A.D."/>
            <person name="Gui C."/>
            <person name="Meng S."/>
            <person name="Li G."/>
            <person name="Viehrig K."/>
            <person name="Ye F."/>
            <person name="Su P."/>
            <person name="Kiefer A.F."/>
            <person name="Nichols A."/>
            <person name="Cepeda A.J."/>
            <person name="Yan W."/>
            <person name="Fan B."/>
            <person name="Jiang Y."/>
            <person name="Adhikari A."/>
            <person name="Zheng C.-J."/>
            <person name="Schuster L."/>
            <person name="Cowan T.M."/>
            <person name="Smanski M.J."/>
            <person name="Chevrette M.G."/>
            <person name="De Carvalho L.P.S."/>
            <person name="Shen B."/>
        </authorList>
    </citation>
    <scope>NUCLEOTIDE SEQUENCE [LARGE SCALE GENOMIC DNA]</scope>
    <source>
        <strain evidence="3 4">NPDC079179</strain>
    </source>
</reference>
<feature type="compositionally biased region" description="Low complexity" evidence="1">
    <location>
        <begin position="69"/>
        <end position="116"/>
    </location>
</feature>
<comment type="caution">
    <text evidence="3">The sequence shown here is derived from an EMBL/GenBank/DDBJ whole genome shotgun (WGS) entry which is preliminary data.</text>
</comment>
<gene>
    <name evidence="3" type="ORF">AB0O96_07675</name>
</gene>
<feature type="domain" description="Putative regulatory protein FmdB zinc ribbon" evidence="2">
    <location>
        <begin position="1"/>
        <end position="41"/>
    </location>
</feature>